<evidence type="ECO:0000313" key="2">
    <source>
        <dbReference type="EMBL" id="PHH70524.1"/>
    </source>
</evidence>
<comment type="caution">
    <text evidence="2">The sequence shown here is derived from an EMBL/GenBank/DDBJ whole genome shotgun (WGS) entry which is preliminary data.</text>
</comment>
<dbReference type="InterPro" id="IPR029063">
    <property type="entry name" value="SAM-dependent_MTases_sf"/>
</dbReference>
<proteinExistence type="predicted"/>
<dbReference type="Pfam" id="PF13649">
    <property type="entry name" value="Methyltransf_25"/>
    <property type="match status" value="1"/>
</dbReference>
<evidence type="ECO:0000259" key="1">
    <source>
        <dbReference type="Pfam" id="PF13649"/>
    </source>
</evidence>
<name>A0A2C5YU17_9HYPO</name>
<reference evidence="2 3" key="1">
    <citation type="submission" date="2017-06" db="EMBL/GenBank/DDBJ databases">
        <title>Ant-infecting Ophiocordyceps genomes reveal a high diversity of potential behavioral manipulation genes and a possible major role for enterotoxins.</title>
        <authorList>
            <person name="De Bekker C."/>
            <person name="Evans H.C."/>
            <person name="Brachmann A."/>
            <person name="Hughes D.P."/>
        </authorList>
    </citation>
    <scope>NUCLEOTIDE SEQUENCE [LARGE SCALE GENOMIC DNA]</scope>
    <source>
        <strain evidence="2 3">1348a</strain>
    </source>
</reference>
<dbReference type="OrthoDB" id="3647at2759"/>
<keyword evidence="3" id="KW-1185">Reference proteome</keyword>
<organism evidence="2 3">
    <name type="scientific">Ophiocordyceps australis</name>
    <dbReference type="NCBI Taxonomy" id="1399860"/>
    <lineage>
        <taxon>Eukaryota</taxon>
        <taxon>Fungi</taxon>
        <taxon>Dikarya</taxon>
        <taxon>Ascomycota</taxon>
        <taxon>Pezizomycotina</taxon>
        <taxon>Sordariomycetes</taxon>
        <taxon>Hypocreomycetidae</taxon>
        <taxon>Hypocreales</taxon>
        <taxon>Ophiocordycipitaceae</taxon>
        <taxon>Ophiocordyceps</taxon>
    </lineage>
</organism>
<protein>
    <recommendedName>
        <fullName evidence="1">Methyltransferase domain-containing protein</fullName>
    </recommendedName>
</protein>
<dbReference type="EMBL" id="NJEU01000787">
    <property type="protein sequence ID" value="PHH70524.1"/>
    <property type="molecule type" value="Genomic_DNA"/>
</dbReference>
<accession>A0A2C5YU17</accession>
<feature type="domain" description="Methyltransferase" evidence="1">
    <location>
        <begin position="41"/>
        <end position="146"/>
    </location>
</feature>
<dbReference type="Proteomes" id="UP000224854">
    <property type="component" value="Unassembled WGS sequence"/>
</dbReference>
<dbReference type="Gene3D" id="3.40.50.150">
    <property type="entry name" value="Vaccinia Virus protein VP39"/>
    <property type="match status" value="1"/>
</dbReference>
<dbReference type="SUPFAM" id="SSF53335">
    <property type="entry name" value="S-adenosyl-L-methionine-dependent methyltransferases"/>
    <property type="match status" value="1"/>
</dbReference>
<evidence type="ECO:0000313" key="3">
    <source>
        <dbReference type="Proteomes" id="UP000224854"/>
    </source>
</evidence>
<dbReference type="InterPro" id="IPR041698">
    <property type="entry name" value="Methyltransf_25"/>
</dbReference>
<gene>
    <name evidence="2" type="ORF">CDD82_7058</name>
</gene>
<dbReference type="CDD" id="cd02440">
    <property type="entry name" value="AdoMet_MTases"/>
    <property type="match status" value="1"/>
</dbReference>
<sequence length="279" mass="30583">MSQFEEIGSQYSVLSMSLHGKLECCCYHKAIQPLIRHDTTVIDFACGAGFYSFRLLDWGASCVTGIDNAQAMIDAAEAALKTEYSHYASRANFVLGDGREPQLFKQPNGSQGFRLATASWFIEHGKDLQELTSMFRTVSINLEPDGVFFCLCLPPVQDFGSIIAKSKDTAAARRESGVETEYTSELEGGIGYNLLVHVYSQPAGPSSQSADEFTISGYHLKKSIYEEAARAGGMRGKLEWRSVDSSQESLDALGLSHENASWAKAQLDLVMSFLVVSKT</sequence>
<dbReference type="AlphaFoldDB" id="A0A2C5YU17"/>